<dbReference type="eggNOG" id="ENOG502RB1B">
    <property type="taxonomic scope" value="Eukaryota"/>
</dbReference>
<evidence type="ECO:0000256" key="1">
    <source>
        <dbReference type="SAM" id="MobiDB-lite"/>
    </source>
</evidence>
<feature type="region of interest" description="Disordered" evidence="1">
    <location>
        <begin position="1"/>
        <end position="134"/>
    </location>
</feature>
<gene>
    <name evidence="2" type="ORF">PDE_06504</name>
</gene>
<feature type="compositionally biased region" description="Polar residues" evidence="1">
    <location>
        <begin position="54"/>
        <end position="64"/>
    </location>
</feature>
<evidence type="ECO:0008006" key="4">
    <source>
        <dbReference type="Google" id="ProtNLM"/>
    </source>
</evidence>
<dbReference type="InterPro" id="IPR013226">
    <property type="entry name" value="Pal1"/>
</dbReference>
<dbReference type="HOGENOM" id="CLU_087332_0_0_1"/>
<dbReference type="GO" id="GO:0005737">
    <property type="term" value="C:cytoplasm"/>
    <property type="evidence" value="ECO:0007669"/>
    <property type="project" value="TreeGrafter"/>
</dbReference>
<evidence type="ECO:0000313" key="2">
    <source>
        <dbReference type="EMBL" id="EPS31549.1"/>
    </source>
</evidence>
<protein>
    <recommendedName>
        <fullName evidence="4">Pal1 cell morphology</fullName>
    </recommendedName>
</protein>
<organism evidence="2 3">
    <name type="scientific">Penicillium oxalicum (strain 114-2 / CGMCC 5302)</name>
    <name type="common">Penicillium decumbens</name>
    <dbReference type="NCBI Taxonomy" id="933388"/>
    <lineage>
        <taxon>Eukaryota</taxon>
        <taxon>Fungi</taxon>
        <taxon>Dikarya</taxon>
        <taxon>Ascomycota</taxon>
        <taxon>Pezizomycotina</taxon>
        <taxon>Eurotiomycetes</taxon>
        <taxon>Eurotiomycetidae</taxon>
        <taxon>Eurotiales</taxon>
        <taxon>Aspergillaceae</taxon>
        <taxon>Penicillium</taxon>
    </lineage>
</organism>
<dbReference type="PANTHER" id="PTHR28307:SF1">
    <property type="entry name" value="PAL1 CELL MORPHOLOGY PROTEIN"/>
    <property type="match status" value="1"/>
</dbReference>
<evidence type="ECO:0000313" key="3">
    <source>
        <dbReference type="Proteomes" id="UP000019376"/>
    </source>
</evidence>
<dbReference type="AlphaFoldDB" id="S7ZMG4"/>
<dbReference type="OrthoDB" id="5389892at2759"/>
<keyword evidence="3" id="KW-1185">Reference proteome</keyword>
<dbReference type="PANTHER" id="PTHR28307">
    <property type="entry name" value="PROTEIN PAL1"/>
    <property type="match status" value="1"/>
</dbReference>
<accession>S7ZMG4</accession>
<dbReference type="EMBL" id="KB644413">
    <property type="protein sequence ID" value="EPS31549.1"/>
    <property type="molecule type" value="Genomic_DNA"/>
</dbReference>
<proteinExistence type="predicted"/>
<feature type="compositionally biased region" description="Polar residues" evidence="1">
    <location>
        <begin position="76"/>
        <end position="91"/>
    </location>
</feature>
<feature type="compositionally biased region" description="Basic and acidic residues" evidence="1">
    <location>
        <begin position="92"/>
        <end position="112"/>
    </location>
</feature>
<feature type="compositionally biased region" description="Polar residues" evidence="1">
    <location>
        <begin position="30"/>
        <end position="40"/>
    </location>
</feature>
<dbReference type="Proteomes" id="UP000019376">
    <property type="component" value="Unassembled WGS sequence"/>
</dbReference>
<dbReference type="PhylomeDB" id="S7ZMG4"/>
<reference evidence="2 3" key="1">
    <citation type="journal article" date="2013" name="PLoS ONE">
        <title>Genomic and secretomic analyses reveal unique features of the lignocellulolytic enzyme system of Penicillium decumbens.</title>
        <authorList>
            <person name="Liu G."/>
            <person name="Zhang L."/>
            <person name="Wei X."/>
            <person name="Zou G."/>
            <person name="Qin Y."/>
            <person name="Ma L."/>
            <person name="Li J."/>
            <person name="Zheng H."/>
            <person name="Wang S."/>
            <person name="Wang C."/>
            <person name="Xun L."/>
            <person name="Zhao G.-P."/>
            <person name="Zhou Z."/>
            <person name="Qu Y."/>
        </authorList>
    </citation>
    <scope>NUCLEOTIDE SEQUENCE [LARGE SCALE GENOMIC DNA]</scope>
    <source>
        <strain evidence="3">114-2 / CGMCC 5302</strain>
    </source>
</reference>
<dbReference type="Pfam" id="PF08316">
    <property type="entry name" value="Pal1"/>
    <property type="match status" value="1"/>
</dbReference>
<sequence>MPGIEYSPMVSRHHPHHPLNRQSGRERRSTYSSVGTNNPYASHMAEAPPAYSSHYPQRPSSSESYAKGSGFGTEASWWSQSSEHQSVYPTSRSREKTYRGHSSHREDSHHEPSISGRRRRPHVRPPYTSQYVQPDLIDRLDDASFYAYHHEGPFDAASPDRNRVNKNSPIEAVKDSIEEALRATPRDKIIDTIQSHRPLDGVAFYPPGTTDREGQTYQYEEGSNMMDEYGLFMRTPGKKFTDEDFKDDPFYNQPHPNYLSNLKRKISLRRWRPRRDTA</sequence>
<name>S7ZMG4_PENO1</name>